<keyword evidence="3" id="KW-0413">Isomerase</keyword>
<dbReference type="Pfam" id="PF06985">
    <property type="entry name" value="HET"/>
    <property type="match status" value="1"/>
</dbReference>
<feature type="domain" description="DUF8212" evidence="2">
    <location>
        <begin position="247"/>
        <end position="455"/>
    </location>
</feature>
<sequence length="645" mass="72511">MRLLDLVTGDFAEFNGPLQAPPYAALSHRWATDEQTYQDVRKIQERCKESCRVSSPRSIWDSDSGLSDKVRGACEAARRDGFRYLWIDSCCIDKTSSSELSESINSMYVWYSRAEVCYTFLADVPTSPSASLWSERSAFRSSEWFTRGWTLQELIAPHKLVFLSQTWELLGTKSGLARLIEEVTGIPLHILTDNDRLLHGQLDRCSVAQRMSWAALRKTTKVEDRAYSLLGIFNIQMPPLYGEGEGAFRRLQEEILRRIPDQTIFAWGNVFPEPFFTRPDSPRPTPFTYIFSEVLAHYPDAFAHSGQVVAIPPNAFYGRLRPYCKLSPQEYTSTPNGIRTDLPLLPLIPGEELFEDKTWRQPKVMAWYLAVLACELSSTGVSGKHLLPCCVYGIPSPFRPVNSMYRSALKDARPSGPQTVGSEPLPSSYSIFRLSWDDIEVWGAMLRAHMVYIGHLARTPLYSYISDLDVTMRGPISFTLPTWSRAALEDKGYNASLEGPSQASEAGVGTQFHRLTLTPDAEPAISDQFIMCRWTIIVDFSAEWTPGGDGDGGEDDLRIRAAVRSAGPRPHDGDHPDTYTHHLQWLHRNKRSSGWHWGLMSGTLMLPVAGEGHERRRLELGVRLASESCYRIHVALGGRGSVHAA</sequence>
<dbReference type="EC" id="5.2.1.8" evidence="3"/>
<feature type="domain" description="Heterokaryon incompatibility" evidence="1">
    <location>
        <begin position="23"/>
        <end position="123"/>
    </location>
</feature>
<evidence type="ECO:0000313" key="3">
    <source>
        <dbReference type="EMBL" id="VWO98355.1"/>
    </source>
</evidence>
<reference evidence="3" key="1">
    <citation type="submission" date="2019-10" db="EMBL/GenBank/DDBJ databases">
        <authorList>
            <person name="Nor Muhammad N."/>
        </authorList>
    </citation>
    <scope>NUCLEOTIDE SEQUENCE</scope>
</reference>
<gene>
    <name evidence="3" type="primary">Q2LK92</name>
</gene>
<dbReference type="PANTHER" id="PTHR10622">
    <property type="entry name" value="HET DOMAIN-CONTAINING PROTEIN"/>
    <property type="match status" value="1"/>
</dbReference>
<dbReference type="Pfam" id="PF26640">
    <property type="entry name" value="DUF8212"/>
    <property type="match status" value="1"/>
</dbReference>
<dbReference type="GO" id="GO:0003755">
    <property type="term" value="F:peptidyl-prolyl cis-trans isomerase activity"/>
    <property type="evidence" value="ECO:0007669"/>
    <property type="project" value="UniProtKB-EC"/>
</dbReference>
<organism evidence="3">
    <name type="scientific">Ganoderma boninense</name>
    <dbReference type="NCBI Taxonomy" id="34458"/>
    <lineage>
        <taxon>Eukaryota</taxon>
        <taxon>Fungi</taxon>
        <taxon>Dikarya</taxon>
        <taxon>Basidiomycota</taxon>
        <taxon>Agaricomycotina</taxon>
        <taxon>Agaricomycetes</taxon>
        <taxon>Polyporales</taxon>
        <taxon>Polyporaceae</taxon>
        <taxon>Ganoderma</taxon>
    </lineage>
</organism>
<accession>A0A5K1K1P1</accession>
<proteinExistence type="predicted"/>
<evidence type="ECO:0000259" key="1">
    <source>
        <dbReference type="Pfam" id="PF06985"/>
    </source>
</evidence>
<dbReference type="EMBL" id="LR726892">
    <property type="protein sequence ID" value="VWO98355.1"/>
    <property type="molecule type" value="Genomic_DNA"/>
</dbReference>
<name>A0A5K1K1P1_9APHY</name>
<protein>
    <submittedName>
        <fullName evidence="3">Peptidylprolyl isomerase (EC)</fullName>
        <ecNumber evidence="3">5.2.1.8</ecNumber>
    </submittedName>
</protein>
<dbReference type="InterPro" id="IPR010730">
    <property type="entry name" value="HET"/>
</dbReference>
<dbReference type="InterPro" id="IPR058525">
    <property type="entry name" value="DUF8212"/>
</dbReference>
<evidence type="ECO:0000259" key="2">
    <source>
        <dbReference type="Pfam" id="PF26640"/>
    </source>
</evidence>
<dbReference type="PANTHER" id="PTHR10622:SF10">
    <property type="entry name" value="HET DOMAIN-CONTAINING PROTEIN"/>
    <property type="match status" value="1"/>
</dbReference>
<dbReference type="AlphaFoldDB" id="A0A5K1K1P1"/>